<dbReference type="InterPro" id="IPR006214">
    <property type="entry name" value="Bax_inhibitor_1-related"/>
</dbReference>
<evidence type="ECO:0008006" key="8">
    <source>
        <dbReference type="Google" id="ProtNLM"/>
    </source>
</evidence>
<keyword evidence="2 5" id="KW-0812">Transmembrane</keyword>
<feature type="transmembrane region" description="Helical" evidence="5">
    <location>
        <begin position="57"/>
        <end position="77"/>
    </location>
</feature>
<gene>
    <name evidence="6" type="ORF">NP493_295g10023</name>
</gene>
<feature type="transmembrane region" description="Helical" evidence="5">
    <location>
        <begin position="97"/>
        <end position="118"/>
    </location>
</feature>
<evidence type="ECO:0000313" key="7">
    <source>
        <dbReference type="Proteomes" id="UP001209878"/>
    </source>
</evidence>
<keyword evidence="3 5" id="KW-1133">Transmembrane helix</keyword>
<evidence type="ECO:0000256" key="5">
    <source>
        <dbReference type="RuleBase" id="RU004379"/>
    </source>
</evidence>
<feature type="transmembrane region" description="Helical" evidence="5">
    <location>
        <begin position="28"/>
        <end position="50"/>
    </location>
</feature>
<reference evidence="6" key="1">
    <citation type="journal article" date="2023" name="Mol. Biol. Evol.">
        <title>Third-Generation Sequencing Reveals the Adaptive Role of the Epigenome in Three Deep-Sea Polychaetes.</title>
        <authorList>
            <person name="Perez M."/>
            <person name="Aroh O."/>
            <person name="Sun Y."/>
            <person name="Lan Y."/>
            <person name="Juniper S.K."/>
            <person name="Young C.R."/>
            <person name="Angers B."/>
            <person name="Qian P.Y."/>
        </authorList>
    </citation>
    <scope>NUCLEOTIDE SEQUENCE</scope>
    <source>
        <strain evidence="6">R07B-5</strain>
    </source>
</reference>
<keyword evidence="7" id="KW-1185">Reference proteome</keyword>
<name>A0AAD9UBT9_RIDPI</name>
<protein>
    <recommendedName>
        <fullName evidence="8">Inhibitor of apoptosis-promoting Bax1</fullName>
    </recommendedName>
</protein>
<dbReference type="PANTHER" id="PTHR23291">
    <property type="entry name" value="BAX INHIBITOR-RELATED"/>
    <property type="match status" value="1"/>
</dbReference>
<dbReference type="EMBL" id="JAODUO010000294">
    <property type="protein sequence ID" value="KAK2183843.1"/>
    <property type="molecule type" value="Genomic_DNA"/>
</dbReference>
<evidence type="ECO:0000256" key="4">
    <source>
        <dbReference type="ARBA" id="ARBA00023136"/>
    </source>
</evidence>
<accession>A0AAD9UBT9</accession>
<comment type="subcellular location">
    <subcellularLocation>
        <location evidence="1">Membrane</location>
        <topology evidence="1">Multi-pass membrane protein</topology>
    </subcellularLocation>
</comment>
<dbReference type="Pfam" id="PF01027">
    <property type="entry name" value="Bax1-I"/>
    <property type="match status" value="1"/>
</dbReference>
<organism evidence="6 7">
    <name type="scientific">Ridgeia piscesae</name>
    <name type="common">Tubeworm</name>
    <dbReference type="NCBI Taxonomy" id="27915"/>
    <lineage>
        <taxon>Eukaryota</taxon>
        <taxon>Metazoa</taxon>
        <taxon>Spiralia</taxon>
        <taxon>Lophotrochozoa</taxon>
        <taxon>Annelida</taxon>
        <taxon>Polychaeta</taxon>
        <taxon>Sedentaria</taxon>
        <taxon>Canalipalpata</taxon>
        <taxon>Sabellida</taxon>
        <taxon>Siboglinidae</taxon>
        <taxon>Ridgeia</taxon>
    </lineage>
</organism>
<comment type="caution">
    <text evidence="5">Lacks conserved residue(s) required for the propagation of feature annotation.</text>
</comment>
<dbReference type="AlphaFoldDB" id="A0AAD9UBT9"/>
<dbReference type="GO" id="GO:0016020">
    <property type="term" value="C:membrane"/>
    <property type="evidence" value="ECO:0007669"/>
    <property type="project" value="UniProtKB-SubCell"/>
</dbReference>
<keyword evidence="4 5" id="KW-0472">Membrane</keyword>
<sequence>MISVGVTAVMTLGLTIFAMQTKVDFTPCASILCGVVLLIVFVVIASWISAAIWGPSSIWRAALGSLAAFLFSLFIIYDTQMLMGGRQVEISPEEYVFAAVQLYVDIIDLFLIILQCFLGDKRG</sequence>
<evidence type="ECO:0000256" key="1">
    <source>
        <dbReference type="ARBA" id="ARBA00004141"/>
    </source>
</evidence>
<dbReference type="Proteomes" id="UP001209878">
    <property type="component" value="Unassembled WGS sequence"/>
</dbReference>
<comment type="caution">
    <text evidence="6">The sequence shown here is derived from an EMBL/GenBank/DDBJ whole genome shotgun (WGS) entry which is preliminary data.</text>
</comment>
<evidence type="ECO:0000256" key="2">
    <source>
        <dbReference type="ARBA" id="ARBA00022692"/>
    </source>
</evidence>
<evidence type="ECO:0000313" key="6">
    <source>
        <dbReference type="EMBL" id="KAK2183843.1"/>
    </source>
</evidence>
<evidence type="ECO:0000256" key="3">
    <source>
        <dbReference type="ARBA" id="ARBA00022989"/>
    </source>
</evidence>
<proteinExistence type="inferred from homology"/>
<comment type="similarity">
    <text evidence="5">Belongs to the BI1 family.</text>
</comment>
<dbReference type="PANTHER" id="PTHR23291:SF47">
    <property type="entry name" value="TRANSMEMBRANE BAX INHIBITOR MOTIF CONTAINING 7"/>
    <property type="match status" value="1"/>
</dbReference>